<accession>A0A1E3P3I0</accession>
<dbReference type="Pfam" id="PF03343">
    <property type="entry name" value="SART-1"/>
    <property type="match status" value="1"/>
</dbReference>
<feature type="compositionally biased region" description="Basic residues" evidence="6">
    <location>
        <begin position="565"/>
        <end position="585"/>
    </location>
</feature>
<dbReference type="PANTHER" id="PTHR14152">
    <property type="entry name" value="SQUAMOUS CELL CARCINOMA ANTIGEN RECOGNISED BY CYTOTOXIC T LYMPHOCYTES"/>
    <property type="match status" value="1"/>
</dbReference>
<dbReference type="InterPro" id="IPR045347">
    <property type="entry name" value="HIND"/>
</dbReference>
<feature type="region of interest" description="Disordered" evidence="6">
    <location>
        <begin position="256"/>
        <end position="313"/>
    </location>
</feature>
<organism evidence="7 8">
    <name type="scientific">Wickerhamomyces anomalus (strain ATCC 58044 / CBS 1984 / NCYC 433 / NRRL Y-366-8)</name>
    <name type="common">Yeast</name>
    <name type="synonym">Hansenula anomala</name>
    <dbReference type="NCBI Taxonomy" id="683960"/>
    <lineage>
        <taxon>Eukaryota</taxon>
        <taxon>Fungi</taxon>
        <taxon>Dikarya</taxon>
        <taxon>Ascomycota</taxon>
        <taxon>Saccharomycotina</taxon>
        <taxon>Saccharomycetes</taxon>
        <taxon>Phaffomycetales</taxon>
        <taxon>Wickerhamomycetaceae</taxon>
        <taxon>Wickerhamomyces</taxon>
    </lineage>
</organism>
<feature type="compositionally biased region" description="Acidic residues" evidence="6">
    <location>
        <begin position="109"/>
        <end position="119"/>
    </location>
</feature>
<dbReference type="GeneID" id="30202227"/>
<feature type="compositionally biased region" description="Basic residues" evidence="6">
    <location>
        <begin position="287"/>
        <end position="301"/>
    </location>
</feature>
<feature type="region of interest" description="Disordered" evidence="6">
    <location>
        <begin position="565"/>
        <end position="626"/>
    </location>
</feature>
<dbReference type="InterPro" id="IPR005011">
    <property type="entry name" value="SNU66/SART1"/>
</dbReference>
<sequence length="626" mass="72202">MSEESISIEETNRIRVSLGLKPIPLPNETKQAPKNDEISLDDTNKLRVSLGLKPITKDNTSNPNEKSSEEYQQEIRNREKEEKIKKNLEIAKSRAAKRKKINISKSLLDDNDQDDDGDDWLSRIKKPSEVKKVKKVKRARVDEDGGMSGVKVGHSIDDINQLQQEDVILTLKDRSIHDDEDELESDLLVKKQKLEKQMAEKLRTNKYKKFNGLESEEKTLLERYNEELNGENGESFILNGETIKVDKSKEVEAVEKKGKRRMEFSLDDDDDGDEDEIMGNSDYAKAKPIKMKKLKKKSSNGRKKEERKDEEGDVVALESVELKDEDSSIQDDFELQNALALKRLKNHRKRKYLKPEDIAKEINEDKENGMNVDKVEQGIVIDENTEFLSSIRARNDEEEPKDEEIVQDAEPIQDTNEDKMDVEPSEPLDNETVEDEEDAQDVNFNGGIGSLLGFLKSKNIVQEKTSDQIESDRKAKELKKKLDLEKLKTEIEKRIYEENLREDSSFKKLSKKEREEVLESELQQFKDLQNSEEVASKLENYKPQVKLRYIDEYGREMNTKEAYKHLSHQFHGKGPNKSKIAKKLKKVEEERKQQYKENSLLGGLSNDNKGDQDSSASQDKVGVRLQ</sequence>
<feature type="compositionally biased region" description="Basic and acidic residues" evidence="6">
    <location>
        <begin position="66"/>
        <end position="83"/>
    </location>
</feature>
<name>A0A1E3P3I0_WICAA</name>
<keyword evidence="3" id="KW-0507">mRNA processing</keyword>
<dbReference type="GO" id="GO:0046540">
    <property type="term" value="C:U4/U6 x U5 tri-snRNP complex"/>
    <property type="evidence" value="ECO:0007669"/>
    <property type="project" value="InterPro"/>
</dbReference>
<evidence type="ECO:0000313" key="8">
    <source>
        <dbReference type="Proteomes" id="UP000094112"/>
    </source>
</evidence>
<feature type="compositionally biased region" description="Acidic residues" evidence="6">
    <location>
        <begin position="423"/>
        <end position="437"/>
    </location>
</feature>
<comment type="similarity">
    <text evidence="2">Belongs to the SNU66/SART1 family.</text>
</comment>
<feature type="compositionally biased region" description="Basic and acidic residues" evidence="6">
    <location>
        <begin position="31"/>
        <end position="45"/>
    </location>
</feature>
<comment type="subcellular location">
    <subcellularLocation>
        <location evidence="1">Nucleus</location>
    </subcellularLocation>
</comment>
<feature type="compositionally biased region" description="Acidic residues" evidence="6">
    <location>
        <begin position="396"/>
        <end position="407"/>
    </location>
</feature>
<gene>
    <name evidence="7" type="ORF">WICANDRAFT_79949</name>
</gene>
<dbReference type="Pfam" id="PF19252">
    <property type="entry name" value="HIND"/>
    <property type="match status" value="2"/>
</dbReference>
<dbReference type="AlphaFoldDB" id="A0A1E3P3I0"/>
<protein>
    <recommendedName>
        <fullName evidence="9">SART-1 protein</fullName>
    </recommendedName>
</protein>
<feature type="region of interest" description="Disordered" evidence="6">
    <location>
        <begin position="1"/>
        <end position="83"/>
    </location>
</feature>
<dbReference type="RefSeq" id="XP_019038644.1">
    <property type="nucleotide sequence ID" value="XM_019184981.1"/>
</dbReference>
<feature type="region of interest" description="Disordered" evidence="6">
    <location>
        <begin position="101"/>
        <end position="121"/>
    </location>
</feature>
<evidence type="ECO:0000256" key="5">
    <source>
        <dbReference type="ARBA" id="ARBA00023242"/>
    </source>
</evidence>
<evidence type="ECO:0000256" key="6">
    <source>
        <dbReference type="SAM" id="MobiDB-lite"/>
    </source>
</evidence>
<evidence type="ECO:0000256" key="4">
    <source>
        <dbReference type="ARBA" id="ARBA00023187"/>
    </source>
</evidence>
<evidence type="ECO:0008006" key="9">
    <source>
        <dbReference type="Google" id="ProtNLM"/>
    </source>
</evidence>
<proteinExistence type="inferred from homology"/>
<feature type="compositionally biased region" description="Acidic residues" evidence="6">
    <location>
        <begin position="265"/>
        <end position="277"/>
    </location>
</feature>
<reference evidence="7 8" key="1">
    <citation type="journal article" date="2016" name="Proc. Natl. Acad. Sci. U.S.A.">
        <title>Comparative genomics of biotechnologically important yeasts.</title>
        <authorList>
            <person name="Riley R."/>
            <person name="Haridas S."/>
            <person name="Wolfe K.H."/>
            <person name="Lopes M.R."/>
            <person name="Hittinger C.T."/>
            <person name="Goeker M."/>
            <person name="Salamov A.A."/>
            <person name="Wisecaver J.H."/>
            <person name="Long T.M."/>
            <person name="Calvey C.H."/>
            <person name="Aerts A.L."/>
            <person name="Barry K.W."/>
            <person name="Choi C."/>
            <person name="Clum A."/>
            <person name="Coughlan A.Y."/>
            <person name="Deshpande S."/>
            <person name="Douglass A.P."/>
            <person name="Hanson S.J."/>
            <person name="Klenk H.-P."/>
            <person name="LaButti K.M."/>
            <person name="Lapidus A."/>
            <person name="Lindquist E.A."/>
            <person name="Lipzen A.M."/>
            <person name="Meier-Kolthoff J.P."/>
            <person name="Ohm R.A."/>
            <person name="Otillar R.P."/>
            <person name="Pangilinan J.L."/>
            <person name="Peng Y."/>
            <person name="Rokas A."/>
            <person name="Rosa C.A."/>
            <person name="Scheuner C."/>
            <person name="Sibirny A.A."/>
            <person name="Slot J.C."/>
            <person name="Stielow J.B."/>
            <person name="Sun H."/>
            <person name="Kurtzman C.P."/>
            <person name="Blackwell M."/>
            <person name="Grigoriev I.V."/>
            <person name="Jeffries T.W."/>
        </authorList>
    </citation>
    <scope>NUCLEOTIDE SEQUENCE [LARGE SCALE GENOMIC DNA]</scope>
    <source>
        <strain evidence="8">ATCC 58044 / CBS 1984 / NCYC 433 / NRRL Y-366-8</strain>
    </source>
</reference>
<dbReference type="STRING" id="683960.A0A1E3P3I0"/>
<feature type="region of interest" description="Disordered" evidence="6">
    <location>
        <begin position="391"/>
        <end position="437"/>
    </location>
</feature>
<evidence type="ECO:0000313" key="7">
    <source>
        <dbReference type="EMBL" id="ODQ59437.1"/>
    </source>
</evidence>
<dbReference type="GO" id="GO:0000481">
    <property type="term" value="P:maturation of 5S rRNA"/>
    <property type="evidence" value="ECO:0007669"/>
    <property type="project" value="TreeGrafter"/>
</dbReference>
<evidence type="ECO:0000256" key="1">
    <source>
        <dbReference type="ARBA" id="ARBA00004123"/>
    </source>
</evidence>
<evidence type="ECO:0000256" key="3">
    <source>
        <dbReference type="ARBA" id="ARBA00022664"/>
    </source>
</evidence>
<dbReference type="Proteomes" id="UP000094112">
    <property type="component" value="Unassembled WGS sequence"/>
</dbReference>
<keyword evidence="8" id="KW-1185">Reference proteome</keyword>
<evidence type="ECO:0000256" key="2">
    <source>
        <dbReference type="ARBA" id="ARBA00006076"/>
    </source>
</evidence>
<dbReference type="OrthoDB" id="5583at2759"/>
<dbReference type="PANTHER" id="PTHR14152:SF5">
    <property type="entry name" value="U4_U6.U5 TRI-SNRNP-ASSOCIATED PROTEIN 1"/>
    <property type="match status" value="1"/>
</dbReference>
<dbReference type="GO" id="GO:0045292">
    <property type="term" value="P:mRNA cis splicing, via spliceosome"/>
    <property type="evidence" value="ECO:0007669"/>
    <property type="project" value="TreeGrafter"/>
</dbReference>
<feature type="compositionally biased region" description="Basic and acidic residues" evidence="6">
    <location>
        <begin position="586"/>
        <end position="595"/>
    </location>
</feature>
<keyword evidence="4" id="KW-0508">mRNA splicing</keyword>
<dbReference type="EMBL" id="KV454211">
    <property type="protein sequence ID" value="ODQ59437.1"/>
    <property type="molecule type" value="Genomic_DNA"/>
</dbReference>
<keyword evidence="5" id="KW-0539">Nucleus</keyword>